<dbReference type="Gene3D" id="3.20.180.20">
    <property type="entry name" value="Dynein heavy chain, N-terminal domain 2"/>
    <property type="match status" value="1"/>
</dbReference>
<feature type="repeat" description="ANK" evidence="13">
    <location>
        <begin position="4280"/>
        <end position="4312"/>
    </location>
</feature>
<evidence type="ECO:0000256" key="9">
    <source>
        <dbReference type="ARBA" id="ARBA00023069"/>
    </source>
</evidence>
<dbReference type="Pfam" id="PF17852">
    <property type="entry name" value="Dynein_AAA_lid"/>
    <property type="match status" value="1"/>
</dbReference>
<evidence type="ECO:0000256" key="14">
    <source>
        <dbReference type="SAM" id="Coils"/>
    </source>
</evidence>
<dbReference type="Gene3D" id="1.10.472.130">
    <property type="match status" value="1"/>
</dbReference>
<evidence type="ECO:0000256" key="5">
    <source>
        <dbReference type="ARBA" id="ARBA00022741"/>
    </source>
</evidence>
<keyword evidence="6" id="KW-0067">ATP-binding</keyword>
<keyword evidence="11" id="KW-0206">Cytoskeleton</keyword>
<evidence type="ECO:0000256" key="12">
    <source>
        <dbReference type="ARBA" id="ARBA00023273"/>
    </source>
</evidence>
<keyword evidence="18" id="KW-1185">Reference proteome</keyword>
<dbReference type="SUPFAM" id="SSF48403">
    <property type="entry name" value="Ankyrin repeat"/>
    <property type="match status" value="1"/>
</dbReference>
<evidence type="ECO:0000256" key="15">
    <source>
        <dbReference type="SAM" id="MobiDB-lite"/>
    </source>
</evidence>
<feature type="coiled-coil region" evidence="14">
    <location>
        <begin position="3008"/>
        <end position="3070"/>
    </location>
</feature>
<evidence type="ECO:0000256" key="3">
    <source>
        <dbReference type="ARBA" id="ARBA00022490"/>
    </source>
</evidence>
<dbReference type="InterPro" id="IPR036770">
    <property type="entry name" value="Ankyrin_rpt-contain_sf"/>
</dbReference>
<dbReference type="Gene3D" id="3.10.490.20">
    <property type="match status" value="1"/>
</dbReference>
<dbReference type="InterPro" id="IPR035706">
    <property type="entry name" value="AAA_9"/>
</dbReference>
<accession>A0ABQ0FHB8</accession>
<dbReference type="Pfam" id="PF12775">
    <property type="entry name" value="AAA_7"/>
    <property type="match status" value="1"/>
</dbReference>
<evidence type="ECO:0000256" key="8">
    <source>
        <dbReference type="ARBA" id="ARBA00023054"/>
    </source>
</evidence>
<dbReference type="Gene3D" id="1.10.8.720">
    <property type="entry name" value="Region D6 of dynein motor"/>
    <property type="match status" value="1"/>
</dbReference>
<dbReference type="InterPro" id="IPR042219">
    <property type="entry name" value="AAA_lid_11_sf"/>
</dbReference>
<evidence type="ECO:0000256" key="10">
    <source>
        <dbReference type="ARBA" id="ARBA00023175"/>
    </source>
</evidence>
<evidence type="ECO:0000256" key="7">
    <source>
        <dbReference type="ARBA" id="ARBA00023017"/>
    </source>
</evidence>
<dbReference type="Gene3D" id="1.20.1270.280">
    <property type="match status" value="1"/>
</dbReference>
<feature type="region of interest" description="Disordered" evidence="15">
    <location>
        <begin position="886"/>
        <end position="906"/>
    </location>
</feature>
<dbReference type="Pfam" id="PF12774">
    <property type="entry name" value="AAA_6"/>
    <property type="match status" value="2"/>
</dbReference>
<evidence type="ECO:0000256" key="1">
    <source>
        <dbReference type="ARBA" id="ARBA00004430"/>
    </source>
</evidence>
<dbReference type="InterPro" id="IPR024743">
    <property type="entry name" value="Dynein_HC_stalk"/>
</dbReference>
<evidence type="ECO:0000256" key="2">
    <source>
        <dbReference type="ARBA" id="ARBA00008887"/>
    </source>
</evidence>
<evidence type="ECO:0000256" key="13">
    <source>
        <dbReference type="PROSITE-ProRule" id="PRU00023"/>
    </source>
</evidence>
<dbReference type="SMART" id="SM00248">
    <property type="entry name" value="ANK"/>
    <property type="match status" value="5"/>
</dbReference>
<dbReference type="Pfam" id="PF12777">
    <property type="entry name" value="MT"/>
    <property type="match status" value="1"/>
</dbReference>
<keyword evidence="4" id="KW-0493">Microtubule</keyword>
<evidence type="ECO:0000259" key="16">
    <source>
        <dbReference type="SMART" id="SM00382"/>
    </source>
</evidence>
<dbReference type="Gene3D" id="1.25.40.20">
    <property type="entry name" value="Ankyrin repeat-containing domain"/>
    <property type="match status" value="2"/>
</dbReference>
<feature type="repeat" description="ANK" evidence="13">
    <location>
        <begin position="4346"/>
        <end position="4378"/>
    </location>
</feature>
<dbReference type="Pfam" id="PF12796">
    <property type="entry name" value="Ank_2"/>
    <property type="match status" value="1"/>
</dbReference>
<comment type="subcellular location">
    <subcellularLocation>
        <location evidence="1">Cytoplasm</location>
        <location evidence="1">Cytoskeleton</location>
        <location evidence="1">Cilium axoneme</location>
    </subcellularLocation>
</comment>
<dbReference type="PROSITE" id="PS50088">
    <property type="entry name" value="ANK_REPEAT"/>
    <property type="match status" value="4"/>
</dbReference>
<dbReference type="Pfam" id="PF17857">
    <property type="entry name" value="AAA_lid_1"/>
    <property type="match status" value="1"/>
</dbReference>
<keyword evidence="8 14" id="KW-0175">Coiled coil</keyword>
<dbReference type="Pfam" id="PF12780">
    <property type="entry name" value="AAA_8"/>
    <property type="match status" value="1"/>
</dbReference>
<dbReference type="PANTHER" id="PTHR22878:SF70">
    <property type="entry name" value="DYNEIN HEAVY CHAIN 2, AXONEMAL"/>
    <property type="match status" value="1"/>
</dbReference>
<dbReference type="Pfam" id="PF12781">
    <property type="entry name" value="AAA_9"/>
    <property type="match status" value="1"/>
</dbReference>
<dbReference type="CDD" id="cd00009">
    <property type="entry name" value="AAA"/>
    <property type="match status" value="1"/>
</dbReference>
<dbReference type="Gene3D" id="1.20.58.1120">
    <property type="match status" value="1"/>
</dbReference>
<keyword evidence="5" id="KW-0547">Nucleotide-binding</keyword>
<feature type="repeat" description="ANK" evidence="13">
    <location>
        <begin position="4313"/>
        <end position="4345"/>
    </location>
</feature>
<dbReference type="InterPro" id="IPR042222">
    <property type="entry name" value="Dynein_2_N"/>
</dbReference>
<dbReference type="InterPro" id="IPR043157">
    <property type="entry name" value="Dynein_AAA1S"/>
</dbReference>
<feature type="domain" description="AAA+ ATPase" evidence="16">
    <location>
        <begin position="1488"/>
        <end position="1627"/>
    </location>
</feature>
<dbReference type="InterPro" id="IPR041658">
    <property type="entry name" value="AAA_lid_11"/>
</dbReference>
<dbReference type="Gene3D" id="1.20.920.30">
    <property type="match status" value="1"/>
</dbReference>
<dbReference type="InterPro" id="IPR026983">
    <property type="entry name" value="DHC"/>
</dbReference>
<feature type="domain" description="AAA+ ATPase" evidence="16">
    <location>
        <begin position="2149"/>
        <end position="2311"/>
    </location>
</feature>
<dbReference type="PANTHER" id="PTHR22878">
    <property type="entry name" value="DYNEIN HEAVY CHAIN 6, AXONEMAL-LIKE-RELATED"/>
    <property type="match status" value="1"/>
</dbReference>
<dbReference type="InterPro" id="IPR003593">
    <property type="entry name" value="AAA+_ATPase"/>
</dbReference>
<dbReference type="InterPro" id="IPR024317">
    <property type="entry name" value="Dynein_heavy_chain_D4_dom"/>
</dbReference>
<dbReference type="Gene3D" id="1.10.8.1220">
    <property type="match status" value="1"/>
</dbReference>
<dbReference type="InterPro" id="IPR002110">
    <property type="entry name" value="Ankyrin_rpt"/>
</dbReference>
<dbReference type="PROSITE" id="PS50297">
    <property type="entry name" value="ANK_REP_REGION"/>
    <property type="match status" value="4"/>
</dbReference>
<dbReference type="Gene3D" id="1.10.8.710">
    <property type="match status" value="1"/>
</dbReference>
<dbReference type="Gene3D" id="1.20.140.100">
    <property type="entry name" value="Dynein heavy chain, N-terminal domain 2"/>
    <property type="match status" value="2"/>
</dbReference>
<keyword evidence="13" id="KW-0040">ANK repeat</keyword>
<keyword evidence="7" id="KW-0243">Dynein</keyword>
<protein>
    <submittedName>
        <fullName evidence="17">Dynein heavy chain 12, axonemal</fullName>
    </submittedName>
</protein>
<name>A0ABQ0FHB8_APOSI</name>
<sequence>MSDPNKTAITAEKEALNLKLPPIVHPPKNIGVDTPKQSELLNYRRSKEQQKKINQLVISGAKKSLDKTLDKRVPPLPEPDFPPTRWMTSEIKKKGLNYIFMKQCVESSPIVPIQPQWLDHMLMLIPEHLKEGKKREELLGSLIHEVSMDFEKSMKRYLVQSVLVKPPVKWLEDEGGPLPESPEGLDYSNPWHSNFVQARSQILANLHIVHPTMKTLLELGYTTFAKISLLDLTGIRARGPIDCEALRNDLSIQARKSEEKIMNTWYPKVINLFTKKEALEGIKPEKLDSFYNCVSILMSNQVLDPGVTSSREMPYGCWELNLGPLEEQPVSSFTALKDLLWRTVEEFVTLFDSKYVNRLPIFKMELTFDDDKMEFYPTFQDLEDVVLGLIERISETLQTVQTVPSWLSGTSSPVNLDTELPEHVLQWALSTLRIAVQQNLEGAKAHYNTYVKNYNWLLDGTATRMIKNFQAEKHTFDEYTETHQKRVLDPIADGCKPPCGCWELNSGPLEEQSVLLTTESSFQPELGYFCSSFIEKFFNLASEIMLLPQWAHYPMVRLDCEDLKIGLTNKARAYANILLNDIASKHRKENESEFEAIKEHALRVPETTEEMMELIAYVERARTIGIHDLALRIQSLGLIPSIHVKSWAWCCMLIKIGQGRREQEDPERAGKLTYVHHGHPGQGDTMKTKGESKRQMSYFLDAFLMSQEDLNLNSTVLLWPTKINPVFDENDELIENSKRAKENELIAKREKLILEIEKESRRMEEFTEFAELDRMQQYVADVRQLQKRIQESEEAVQFINKEEELFKWELTKYPELEKLKVTIEPYQKFFNFVLKWQRTEKRWMDGGFLDLNGESMEADIDDFSREVFKTLKFFLTKQKKELQEKRKAARKRSLMEEKPEEEPKENPTITMCTTVMEQIKAFKEYIPTVSILCNPGMRARHWKQMSEIVGYDLTPDSGTTLRKVLKLNLAPYLESFEVISAGASKYCLREGSWNKQKTSSHRLSAKGHLSDNPEFSLERAMNAMIATWDDISFHISLYRDTGVCILSSVDEIQAILDDQIIKTQTMRGSPFIKPFENEIKLQNRKVQLGDERLRKSYKLYKVRKMLRITPKTLNKEIFLLKPGIQYGILFIKAWEDRLIRIQETIDEWLKVQAQWLYLEPIFCSEDIMQQMPEEGRQFQTVDRHWKDVMKFCAKDPKVLVATSLTGLLEKLQNCNDLLEKIMKGLNAYLEKKRLFFPRFFFLSNDEMLEILSETKDPLRVQPHLKKCFEGIAKLEFLANLDIKAMYSSEGERVELIALISTSAARGAVEKWLIQVEDLMLRSIHDVIAASRLAYPESARKDWVREWPGQVVLCVSQMFWTSETQEVISGGTEGLKKYYKELQYQLNDIVELVRGKLSKQTRITLGALVTIDVHARDVVMDMIDMGVSHDTDFQWLAQLRYYWEFENARVRIINCNVKYAYEYLGNSPRLVITPLTDRCYRTLIGAFYLNLGGAPEGPAGTGKTETTKDLAKALAVQCVVFNCSDGLDYLAMGKFFKGLASSGAWACFDEFNRIELEVLSVVAQQILCIQRAIQQKLDVFVFEGTELKLNPNCFVAITMNPGYAGRSELPDNLKVLFRTVAMMVPNYALIAEISLYSYGFLNAKPLSIKIVMTYRLCSEQLSSQFHYDYGMRAVKAVLVAAGNLKLKYPNENEDILLLRSIKDVNEPKFLSHDIPLFNGITSDLFPGIKLPEADYKCNSERDSLCSPGCPGPRSVDQAGPKLRSICLCLLSAGIKGEFLECAYETCQTHNLQPVKFFLEKIIQTYEMMIVRHGFMLVGEPFAAKTEVLHVLADTLTLMNERNYGDEEKVIYRTVNPKSITMGQLFGQFDPVSHEWTDGIVANTFREFALAESPDRKWVVFDGPIDTLWIESMNTVLDDNKKMSLIFETMDLSQASPATVSRCGMIYLEPSQLGWEPLVASWLNSLKEPLNELEHQNLLKELFDWLVPPSLVFRKKKCKELIPTGNINAVVALTRLIEVLLCNVVENEPSSKHIRVWTMASFIFSLIWSVGASCDTDGRIAFDNFLRSVVTGKNEDAPMPVSISKWECPFDEKGLVYDYMYELRNRGRWLHWNELIKSSDLEDKRTKIQDIIVPTMDTIRYTFLMDLSITYAKPLLFVGPTGTGKSVYVKDKLMNHLAKEKYFPFYVNFSARTSANQVQPEKQQLIDLIGEESNIIMARLDKRRKGVFGPPMGKKCVVFIDDMNMPSLEKYGAQPPIELLRQFFDCGHWYDLKDTSKITLVDIELIAAMGPPGGGRNAVTPRFIRHFNICTINTFSDETMVRIFSSIMAFYLRTRDFSPEYFVLGHQIVSGTMEIYKQSMGNLLPTPAKSHYTFNLRDFSRVIRGCLLIEKDAVESKHTMIRLFVHEVLRVFYDRLINDEDRNWLFQLIKNVIKDHFKESFDTVFSHLRKENAPVTEEDLRNLMFGDYLNPDLEGDDRVYIEIPDIHHFNEVVDQCLDEYNQTHKRRMNLVVFRYVLEHLSRICRILKQSGGNALLIGLGGSGRQSLTSLATSMAKMQIFQPEISKSYGMNEWREDIKTLLRNVGVKGQKTVFLITDTQIKEEAFLEDIDSVLNTGEVPNIFAADEKQEVMEGVRPVAQAGNKHGELSPLALFAFFVNRCKDNLHIVVAFSPIGDAFRNRLRQFPSLINCCTIDWFQPWPEDALERVAVNFLETVELTEVERKEIVPICKHFHTSIMHLSDRFLEELGRHNYVTATSYLELIGSFRQLLTKKRQAVMEAKTALCEWTRPVSFCYVGEMKLELVELQPKLEAAKVENARMMQIIEIESAQVEAKRKFVKLDEEVASGKAEEAQALKNECESDLAEAIPALEAALSALDTLKPADITIVKSMKNPPAGVKLVMAAVCVMKDIKPEKISDPSGTGGKIFDYWGPSKKLLGDMNFLRDLREYDKDNIPVAVMQKIRSEYLTNPEFDPPKVAKASSAAEGLCKWIMAMEVYDRVAKVVAPKKARLAEAQRSLAETMELLNQKRAELAQVEHHLENLQKTFQEKTEEKAALEDQVELCAKKLERASKLIGGLGGEKSRWSQAANDLQATYENLTGDVLVSAGVIAYLGAFTSGFRQECTEEWSKLCKEKRFPCSEEFSLSKTLGDPVKIRAWNIAGLPTDAFSIDNGVIVNNSRRWPLMIDPQGQANKWIKNSEKDNQLSVIKLSDTDYMRTLENCIQFGTPLLLENVGEELDPSLEPLLLRQTFKQGGIDCIRLGEVIIEYSFDFKFYITTKLRNPHYMPELATKVSLLNFMITPEGLEDQLLGIVVAKERPELEEERNALILQSAANKKQLKDIETRILETLSSSEGNILEDESAIKVLDSAKMMSNEITKKQQVAEKTELKIAESREGYRPIAKHSSVLFFSIADLANIDPMYQYSLTWFVNLYINSIHDSNRSKILEKRLRYLNDHFTYNLYCNICRSLFEKDKLLFSFLLCANLLLEHFCEYIYAWEEIYDSKEPHNMKFPEPMDKTLNELQKIIILRCLRPDKITPAITNYVTDKLGKKFVEPPPFDLTKSYLDSNCTIPLVFVLSPGADPMASLLKFANDKSMSGNKFQAISLGQGQGPVASKMITAAIEEGTWVCLQNCHLAVSWMPTLEKICEDFSPETCNPTFRLWLTSYPSPKFPAWEKLLFGVCFFHALVQERKKFGPLGWNIPYGFNESDLRISIRQLQLFINEYDTIPFEAISYLTGECNYGGRVTDDWDRRLLLTMLADFYNSFIIENPHYKFSPSGNYFAPPKGTYDDYIEFIKKLPFTQEPEIFGLHENVDISKDLQQTKVLFESLLLTQGGAKQTGSSGSTDQILLEITEDILKQEVEGARRLPSDFDIEAALRSYPVRYEESMNTVLVQEMERFNNLIRTIRNTLRDLKKAIKGVVVMDSALEALSGSLLIGKVPEMWAKRSYPSLKPLGSYITDFLARLKFLEDWFANGKPSVFWISGFFFTQAFLTGAMQNFARKYTIPIDLLGYEFEVIPFDYSTYPPEDGVYIHGLYLDGARWDRISGLLAEQHPKLLFDLMPIIWIRPKTADVKVEIMKTDAYICPLYKTSERKGTLSTTGHSTNFVIAMLLKTDQPAQHWIKRGAWIPEVLKAADLQLREYQLKKPFHNWKNISIPSDLKINLSKLRMDHHSSDEDADTDFDTQLIIHQSLLDSYKPGIAQHTPEDERSHSFPSDDYKKIVEAIETSKEDALAHFAKYHPAFEEANGDGWLPLHEAAVHLNKNILEMTLNASKPSTWEQTTRNGETPLSLAVSSSLLENAHFLLLNGCNPNAKDSEGNSPLLTAVLKDSCDMATLLISHGADVNLRCANERTALHEAAKLGRRDMVKLMLNSGAYPDARSSYGFTPLALAAQGGHTEIMQLLLQKGIHHL</sequence>
<dbReference type="InterPro" id="IPR035699">
    <property type="entry name" value="AAA_6"/>
</dbReference>
<keyword evidence="10" id="KW-0505">Motor protein</keyword>
<keyword evidence="12" id="KW-0966">Cell projection</keyword>
<reference evidence="17 18" key="1">
    <citation type="submission" date="2024-08" db="EMBL/GenBank/DDBJ databases">
        <title>The draft genome of Apodemus speciosus.</title>
        <authorList>
            <person name="Nabeshima K."/>
            <person name="Suzuki S."/>
            <person name="Onuma M."/>
        </authorList>
    </citation>
    <scope>NUCLEOTIDE SEQUENCE [LARGE SCALE GENOMIC DNA]</scope>
    <source>
        <strain evidence="17">IB14-021</strain>
    </source>
</reference>
<dbReference type="Pfam" id="PF03028">
    <property type="entry name" value="Dynein_heavy"/>
    <property type="match status" value="1"/>
</dbReference>
<proteinExistence type="inferred from homology"/>
<dbReference type="InterPro" id="IPR041589">
    <property type="entry name" value="DNAH3_AAA_lid_1"/>
</dbReference>
<keyword evidence="9" id="KW-0969">Cilium</keyword>
<gene>
    <name evidence="17" type="ORF">APTSU1_001388300</name>
</gene>
<dbReference type="SMART" id="SM00382">
    <property type="entry name" value="AAA"/>
    <property type="match status" value="2"/>
</dbReference>
<keyword evidence="3" id="KW-0963">Cytoplasm</keyword>
<dbReference type="InterPro" id="IPR041466">
    <property type="entry name" value="Dynein_AAA5_ext"/>
</dbReference>
<evidence type="ECO:0000313" key="17">
    <source>
        <dbReference type="EMBL" id="GAB1298647.1"/>
    </source>
</evidence>
<organism evidence="17 18">
    <name type="scientific">Apodemus speciosus</name>
    <name type="common">Large Japanese field mouse</name>
    <dbReference type="NCBI Taxonomy" id="105296"/>
    <lineage>
        <taxon>Eukaryota</taxon>
        <taxon>Metazoa</taxon>
        <taxon>Chordata</taxon>
        <taxon>Craniata</taxon>
        <taxon>Vertebrata</taxon>
        <taxon>Euteleostomi</taxon>
        <taxon>Mammalia</taxon>
        <taxon>Eutheria</taxon>
        <taxon>Euarchontoglires</taxon>
        <taxon>Glires</taxon>
        <taxon>Rodentia</taxon>
        <taxon>Myomorpha</taxon>
        <taxon>Muroidea</taxon>
        <taxon>Muridae</taxon>
        <taxon>Murinae</taxon>
        <taxon>Apodemus</taxon>
    </lineage>
</organism>
<dbReference type="Pfam" id="PF00023">
    <property type="entry name" value="Ank"/>
    <property type="match status" value="1"/>
</dbReference>
<dbReference type="Gene3D" id="1.20.920.20">
    <property type="match status" value="1"/>
</dbReference>
<dbReference type="Pfam" id="PF08393">
    <property type="entry name" value="DHC_N2"/>
    <property type="match status" value="3"/>
</dbReference>
<dbReference type="EMBL" id="BAAFST010000014">
    <property type="protein sequence ID" value="GAB1298647.1"/>
    <property type="molecule type" value="Genomic_DNA"/>
</dbReference>
<dbReference type="InterPro" id="IPR004273">
    <property type="entry name" value="Dynein_heavy_D6_P-loop"/>
</dbReference>
<dbReference type="InterPro" id="IPR042228">
    <property type="entry name" value="Dynein_linker_3"/>
</dbReference>
<comment type="caution">
    <text evidence="17">The sequence shown here is derived from an EMBL/GenBank/DDBJ whole genome shotgun (WGS) entry which is preliminary data.</text>
</comment>
<evidence type="ECO:0000256" key="11">
    <source>
        <dbReference type="ARBA" id="ARBA00023212"/>
    </source>
</evidence>
<dbReference type="InterPro" id="IPR041228">
    <property type="entry name" value="Dynein_C"/>
</dbReference>
<evidence type="ECO:0000313" key="18">
    <source>
        <dbReference type="Proteomes" id="UP001623349"/>
    </source>
</evidence>
<dbReference type="Gene3D" id="3.40.50.300">
    <property type="entry name" value="P-loop containing nucleotide triphosphate hydrolases"/>
    <property type="match status" value="4"/>
</dbReference>
<dbReference type="InterPro" id="IPR027417">
    <property type="entry name" value="P-loop_NTPase"/>
</dbReference>
<comment type="similarity">
    <text evidence="2">Belongs to the dynein heavy chain family.</text>
</comment>
<feature type="coiled-coil region" evidence="14">
    <location>
        <begin position="742"/>
        <end position="802"/>
    </location>
</feature>
<dbReference type="Pfam" id="PF18198">
    <property type="entry name" value="AAA_lid_11"/>
    <property type="match status" value="1"/>
</dbReference>
<dbReference type="Proteomes" id="UP001623349">
    <property type="component" value="Unassembled WGS sequence"/>
</dbReference>
<dbReference type="Pfam" id="PF18199">
    <property type="entry name" value="Dynein_C"/>
    <property type="match status" value="1"/>
</dbReference>
<dbReference type="InterPro" id="IPR043160">
    <property type="entry name" value="Dynein_C_barrel"/>
</dbReference>
<evidence type="ECO:0000256" key="6">
    <source>
        <dbReference type="ARBA" id="ARBA00022840"/>
    </source>
</evidence>
<feature type="repeat" description="ANK" evidence="13">
    <location>
        <begin position="4379"/>
        <end position="4403"/>
    </location>
</feature>
<dbReference type="Gene3D" id="6.10.140.1060">
    <property type="match status" value="1"/>
</dbReference>
<dbReference type="InterPro" id="IPR013602">
    <property type="entry name" value="Dynein_heavy_linker"/>
</dbReference>
<dbReference type="SUPFAM" id="SSF52540">
    <property type="entry name" value="P-loop containing nucleoside triphosphate hydrolases"/>
    <property type="match status" value="4"/>
</dbReference>
<evidence type="ECO:0000256" key="4">
    <source>
        <dbReference type="ARBA" id="ARBA00022701"/>
    </source>
</evidence>